<dbReference type="RefSeq" id="WP_142531353.1">
    <property type="nucleotide sequence ID" value="NZ_CBCSJO010000022.1"/>
</dbReference>
<gene>
    <name evidence="1" type="ORF">SAMN06265348_1251</name>
</gene>
<evidence type="ECO:0000313" key="2">
    <source>
        <dbReference type="Proteomes" id="UP000320300"/>
    </source>
</evidence>
<protein>
    <submittedName>
        <fullName evidence="1">Uncharacterized protein</fullName>
    </submittedName>
</protein>
<dbReference type="EMBL" id="FXTN01000025">
    <property type="protein sequence ID" value="SMO99691.1"/>
    <property type="molecule type" value="Genomic_DNA"/>
</dbReference>
<evidence type="ECO:0000313" key="1">
    <source>
        <dbReference type="EMBL" id="SMO99691.1"/>
    </source>
</evidence>
<dbReference type="OrthoDB" id="788622at2"/>
<name>A0A521FVP5_9SPHI</name>
<proteinExistence type="predicted"/>
<sequence>MEELFTSKEISAILMEATNPVYQLDYLWHPTFSKLQIYSISKKGLIFIHGNKDTGMKHFEERHSITSRKLYEKEDGKFDNPTKFILAPIEYAKVADIIYTPSNLVVEKNNRPELFDVYDGDYHKEGKTYRYRLIVYKYTGIVHTFFLTNRKFFTKKEQLPLRQGWLSSKYNIMTCVSEYRFNYSNISDEIKFKVLLISNPFRKEELWGLEVYKDNEPFFTHIIKKDPISLQHDTAIRMMQLDFQDVSFIEIIIKEIIKNKYDFQDGYGSYWFYEYE</sequence>
<dbReference type="Proteomes" id="UP000320300">
    <property type="component" value="Unassembled WGS sequence"/>
</dbReference>
<keyword evidence="2" id="KW-1185">Reference proteome</keyword>
<reference evidence="1 2" key="1">
    <citation type="submission" date="2017-05" db="EMBL/GenBank/DDBJ databases">
        <authorList>
            <person name="Varghese N."/>
            <person name="Submissions S."/>
        </authorList>
    </citation>
    <scope>NUCLEOTIDE SEQUENCE [LARGE SCALE GENOMIC DNA]</scope>
    <source>
        <strain evidence="1 2">DSM 19036</strain>
    </source>
</reference>
<organism evidence="1 2">
    <name type="scientific">Pedobacter westerhofensis</name>
    <dbReference type="NCBI Taxonomy" id="425512"/>
    <lineage>
        <taxon>Bacteria</taxon>
        <taxon>Pseudomonadati</taxon>
        <taxon>Bacteroidota</taxon>
        <taxon>Sphingobacteriia</taxon>
        <taxon>Sphingobacteriales</taxon>
        <taxon>Sphingobacteriaceae</taxon>
        <taxon>Pedobacter</taxon>
    </lineage>
</organism>
<accession>A0A521FVP5</accession>
<dbReference type="AlphaFoldDB" id="A0A521FVP5"/>